<accession>A0A2K5J3M5</accession>
<keyword evidence="8" id="KW-1185">Reference proteome</keyword>
<name>A0A2K5J3M5_COLAP</name>
<dbReference type="Ensembl" id="ENSCANT00000046392.1">
    <property type="protein sequence ID" value="ENSCANP00000023405.1"/>
    <property type="gene ID" value="ENSCANG00000035123.1"/>
</dbReference>
<dbReference type="SUPFAM" id="SSF48726">
    <property type="entry name" value="Immunoglobulin"/>
    <property type="match status" value="3"/>
</dbReference>
<dbReference type="SMART" id="SM00408">
    <property type="entry name" value="IGc2"/>
    <property type="match status" value="2"/>
</dbReference>
<proteinExistence type="inferred from homology"/>
<evidence type="ECO:0000256" key="2">
    <source>
        <dbReference type="ARBA" id="ARBA00023180"/>
    </source>
</evidence>
<evidence type="ECO:0000313" key="7">
    <source>
        <dbReference type="Ensembl" id="ENSCANP00000023405.1"/>
    </source>
</evidence>
<evidence type="ECO:0000256" key="5">
    <source>
        <dbReference type="SAM" id="SignalP"/>
    </source>
</evidence>
<dbReference type="Pfam" id="PF13895">
    <property type="entry name" value="Ig_2"/>
    <property type="match status" value="1"/>
</dbReference>
<dbReference type="PANTHER" id="PTHR44427:SF13">
    <property type="entry name" value="PREGNANCY-SPECIFIC BETA-1-GLYCOPROTEIN 4-RELATED"/>
    <property type="match status" value="1"/>
</dbReference>
<dbReference type="InterPro" id="IPR050831">
    <property type="entry name" value="CEA_cell_adhesion"/>
</dbReference>
<keyword evidence="1 5" id="KW-0732">Signal</keyword>
<dbReference type="AlphaFoldDB" id="A0A2K5J3M5"/>
<dbReference type="InterPro" id="IPR013106">
    <property type="entry name" value="Ig_V-set"/>
</dbReference>
<reference evidence="7" key="1">
    <citation type="submission" date="2025-08" db="UniProtKB">
        <authorList>
            <consortium name="Ensembl"/>
        </authorList>
    </citation>
    <scope>IDENTIFICATION</scope>
</reference>
<organism evidence="7 8">
    <name type="scientific">Colobus angolensis palliatus</name>
    <name type="common">Peters' Angolan colobus</name>
    <dbReference type="NCBI Taxonomy" id="336983"/>
    <lineage>
        <taxon>Eukaryota</taxon>
        <taxon>Metazoa</taxon>
        <taxon>Chordata</taxon>
        <taxon>Craniata</taxon>
        <taxon>Vertebrata</taxon>
        <taxon>Euteleostomi</taxon>
        <taxon>Mammalia</taxon>
        <taxon>Eutheria</taxon>
        <taxon>Euarchontoglires</taxon>
        <taxon>Primates</taxon>
        <taxon>Haplorrhini</taxon>
        <taxon>Catarrhini</taxon>
        <taxon>Cercopithecidae</taxon>
        <taxon>Colobinae</taxon>
        <taxon>Colobus</taxon>
    </lineage>
</organism>
<protein>
    <recommendedName>
        <fullName evidence="6">Ig-like domain-containing protein</fullName>
    </recommendedName>
</protein>
<feature type="chain" id="PRO_5014441996" description="Ig-like domain-containing protein" evidence="5">
    <location>
        <begin position="35"/>
        <end position="389"/>
    </location>
</feature>
<dbReference type="CDD" id="cd20948">
    <property type="entry name" value="IgC2_CEACAM5-like"/>
    <property type="match status" value="1"/>
</dbReference>
<comment type="similarity">
    <text evidence="4">Belongs to the immunoglobulin superfamily. CEA family.</text>
</comment>
<evidence type="ECO:0000313" key="8">
    <source>
        <dbReference type="Proteomes" id="UP000233080"/>
    </source>
</evidence>
<dbReference type="Pfam" id="PF13927">
    <property type="entry name" value="Ig_3"/>
    <property type="match status" value="1"/>
</dbReference>
<dbReference type="SMART" id="SM00409">
    <property type="entry name" value="IG"/>
    <property type="match status" value="3"/>
</dbReference>
<dbReference type="InterPro" id="IPR003598">
    <property type="entry name" value="Ig_sub2"/>
</dbReference>
<dbReference type="OMA" id="IMDITHY"/>
<reference evidence="7" key="2">
    <citation type="submission" date="2025-09" db="UniProtKB">
        <authorList>
            <consortium name="Ensembl"/>
        </authorList>
    </citation>
    <scope>IDENTIFICATION</scope>
</reference>
<dbReference type="Pfam" id="PF07686">
    <property type="entry name" value="V-set"/>
    <property type="match status" value="1"/>
</dbReference>
<evidence type="ECO:0000259" key="6">
    <source>
        <dbReference type="PROSITE" id="PS50835"/>
    </source>
</evidence>
<evidence type="ECO:0000256" key="1">
    <source>
        <dbReference type="ARBA" id="ARBA00022729"/>
    </source>
</evidence>
<dbReference type="InterPro" id="IPR003599">
    <property type="entry name" value="Ig_sub"/>
</dbReference>
<evidence type="ECO:0000256" key="3">
    <source>
        <dbReference type="ARBA" id="ARBA00023319"/>
    </source>
</evidence>
<dbReference type="PROSITE" id="PS50835">
    <property type="entry name" value="IG_LIKE"/>
    <property type="match status" value="2"/>
</dbReference>
<keyword evidence="3" id="KW-0393">Immunoglobulin domain</keyword>
<dbReference type="FunFam" id="2.60.40.10:FF:000340">
    <property type="entry name" value="Carcinoembryonic antigen-related cell adhesion molecule 1"/>
    <property type="match status" value="1"/>
</dbReference>
<dbReference type="InterPro" id="IPR013783">
    <property type="entry name" value="Ig-like_fold"/>
</dbReference>
<feature type="signal peptide" evidence="5">
    <location>
        <begin position="1"/>
        <end position="34"/>
    </location>
</feature>
<dbReference type="InterPro" id="IPR036179">
    <property type="entry name" value="Ig-like_dom_sf"/>
</dbReference>
<dbReference type="CDD" id="cd05740">
    <property type="entry name" value="IgI_hCEACAM_2_4_6_like"/>
    <property type="match status" value="1"/>
</dbReference>
<keyword evidence="2" id="KW-0325">Glycoprotein</keyword>
<dbReference type="CDD" id="cd05774">
    <property type="entry name" value="IgV_CEACAM_D1"/>
    <property type="match status" value="1"/>
</dbReference>
<dbReference type="Gene3D" id="2.60.40.10">
    <property type="entry name" value="Immunoglobulins"/>
    <property type="match status" value="3"/>
</dbReference>
<dbReference type="InterPro" id="IPR007110">
    <property type="entry name" value="Ig-like_dom"/>
</dbReference>
<feature type="domain" description="Ig-like" evidence="6">
    <location>
        <begin position="296"/>
        <end position="373"/>
    </location>
</feature>
<dbReference type="FunFam" id="2.60.40.10:FF:000244">
    <property type="entry name" value="carcinoembryonic antigen-related cell adhesion molecule 16"/>
    <property type="match status" value="1"/>
</dbReference>
<feature type="domain" description="Ig-like" evidence="6">
    <location>
        <begin position="204"/>
        <end position="291"/>
    </location>
</feature>
<evidence type="ECO:0000256" key="4">
    <source>
        <dbReference type="ARBA" id="ARBA00038222"/>
    </source>
</evidence>
<sequence>MGPLSAPPCTLHITWKELLLTASLLIFWNPPTTAQVTIEAQPTKVSEGKDVLLLVQNLPQNVVGYIWYKGQIIDLHHYITAYTIDTETIIFGPAYSGRETVYSNASLLIQSVTKQDIGSYTIKIIKRGDGTEGVTGHFTLYLETPKPYISSSNLNPREGTETVILSCDSDTQDVSYLWWINGQSSLSVASCSSAVTLNLLLDLPKPYITSSSFNPMENKNVVALTCEPKTQGYTYLWGVNGQSLPVSPRLKQPSKNRILILANVTRNDTGPYECEIWDQVSSICSDSVTMDVLYGPQVPRIFSPLTYYRSGKTLQLSCFADSNPPAEYSWMIDGKFLQSGQKLSIPQITTEHSGLYGCSARNSATGRERSTFKRIKVFGFETSSHFSPK</sequence>
<dbReference type="PANTHER" id="PTHR44427">
    <property type="entry name" value="CARCINOEMBRYONIC ANTIGEN-RELATED CELL ADHESION MOLECULE 19"/>
    <property type="match status" value="1"/>
</dbReference>
<dbReference type="Proteomes" id="UP000233080">
    <property type="component" value="Unassembled WGS sequence"/>
</dbReference>